<evidence type="ECO:0000313" key="6">
    <source>
        <dbReference type="EMBL" id="GAJ29221.1"/>
    </source>
</evidence>
<reference evidence="7" key="1">
    <citation type="journal article" date="2014" name="FEMS Microbiol. Lett.">
        <title>Draft Genomic DNA Sequence of the Facultatively Methylotrophic Bacterium Acidomonas methanolica type strain MB58.</title>
        <authorList>
            <person name="Higashiura N."/>
            <person name="Hadano H."/>
            <person name="Hirakawa H."/>
            <person name="Matsutani M."/>
            <person name="Takabe S."/>
            <person name="Matsushita K."/>
            <person name="Azuma Y."/>
        </authorList>
    </citation>
    <scope>NUCLEOTIDE SEQUENCE [LARGE SCALE GENOMIC DNA]</scope>
    <source>
        <strain evidence="7">MB58</strain>
    </source>
</reference>
<keyword evidence="7" id="KW-1185">Reference proteome</keyword>
<evidence type="ECO:0000256" key="1">
    <source>
        <dbReference type="ARBA" id="ARBA00004141"/>
    </source>
</evidence>
<dbReference type="InterPro" id="IPR051598">
    <property type="entry name" value="TSUP/Inactive_protease-like"/>
</dbReference>
<feature type="transmembrane region" description="Helical" evidence="5">
    <location>
        <begin position="36"/>
        <end position="58"/>
    </location>
</feature>
<dbReference type="PANTHER" id="PTHR43701:SF2">
    <property type="entry name" value="MEMBRANE TRANSPORTER PROTEIN YJNA-RELATED"/>
    <property type="match status" value="1"/>
</dbReference>
<reference evidence="6 7" key="2">
    <citation type="journal article" date="2014" name="FEMS Microbiol. Lett.">
        <title>Draft genomic DNA sequence of the facultatively methylotrophic bacterium Acidomonas methanolica type strain MB58.</title>
        <authorList>
            <person name="Higashiura N."/>
            <person name="Hadano H."/>
            <person name="Hirakawa H."/>
            <person name="Matsutani M."/>
            <person name="Takabe S."/>
            <person name="Matsushita K."/>
            <person name="Azuma Y."/>
        </authorList>
    </citation>
    <scope>NUCLEOTIDE SEQUENCE [LARGE SCALE GENOMIC DNA]</scope>
    <source>
        <strain evidence="6 7">MB58</strain>
    </source>
</reference>
<dbReference type="RefSeq" id="WP_042058809.1">
    <property type="nucleotide sequence ID" value="NZ_BAND01000054.1"/>
</dbReference>
<protein>
    <recommendedName>
        <fullName evidence="5">Probable membrane transporter protein</fullName>
    </recommendedName>
</protein>
<feature type="transmembrane region" description="Helical" evidence="5">
    <location>
        <begin position="6"/>
        <end position="24"/>
    </location>
</feature>
<dbReference type="Pfam" id="PF01925">
    <property type="entry name" value="TauE"/>
    <property type="match status" value="1"/>
</dbReference>
<sequence>MFVLTAIQPLYVLSGLVIGFLVGMTGVGGGSLMTPLLILVFGVHPQAAVGTDLLYAAITKSVGTLAHGKRGVIDWPAVGALAAGSVPATLLTLWWLHRLGSPSHDTSDIVRVALGVALLLTVPSVLFRPWLQKWSLGRGASIPPRMVRPLTIALGACLGVMVTISSVGAGAIGVTALMLLYPSFSTARIVGSDIAHAVPLTLIAGAGHWVMGDVRLPMLISLLCGSIPGILLGSACVNTVSDRVQRGILATVLLIVGARMV</sequence>
<keyword evidence="3 5" id="KW-1133">Transmembrane helix</keyword>
<keyword evidence="5" id="KW-1003">Cell membrane</keyword>
<keyword evidence="2 5" id="KW-0812">Transmembrane</keyword>
<evidence type="ECO:0000256" key="3">
    <source>
        <dbReference type="ARBA" id="ARBA00022989"/>
    </source>
</evidence>
<proteinExistence type="inferred from homology"/>
<feature type="transmembrane region" description="Helical" evidence="5">
    <location>
        <begin position="109"/>
        <end position="131"/>
    </location>
</feature>
<evidence type="ECO:0000256" key="5">
    <source>
        <dbReference type="RuleBase" id="RU363041"/>
    </source>
</evidence>
<organism evidence="6 7">
    <name type="scientific">Acidomonas methanolica NBRC 104435</name>
    <dbReference type="NCBI Taxonomy" id="1231351"/>
    <lineage>
        <taxon>Bacteria</taxon>
        <taxon>Pseudomonadati</taxon>
        <taxon>Pseudomonadota</taxon>
        <taxon>Alphaproteobacteria</taxon>
        <taxon>Acetobacterales</taxon>
        <taxon>Acetobacteraceae</taxon>
        <taxon>Acidomonas</taxon>
    </lineage>
</organism>
<feature type="transmembrane region" description="Helical" evidence="5">
    <location>
        <begin position="193"/>
        <end position="210"/>
    </location>
</feature>
<accession>A0A023D608</accession>
<dbReference type="EMBL" id="BAND01000054">
    <property type="protein sequence ID" value="GAJ29221.1"/>
    <property type="molecule type" value="Genomic_DNA"/>
</dbReference>
<evidence type="ECO:0000256" key="4">
    <source>
        <dbReference type="ARBA" id="ARBA00023136"/>
    </source>
</evidence>
<feature type="transmembrane region" description="Helical" evidence="5">
    <location>
        <begin position="216"/>
        <end position="237"/>
    </location>
</feature>
<gene>
    <name evidence="6" type="ORF">Amme_054_023</name>
</gene>
<evidence type="ECO:0000256" key="2">
    <source>
        <dbReference type="ARBA" id="ARBA00022692"/>
    </source>
</evidence>
<dbReference type="GO" id="GO:0005886">
    <property type="term" value="C:plasma membrane"/>
    <property type="evidence" value="ECO:0007669"/>
    <property type="project" value="UniProtKB-SubCell"/>
</dbReference>
<comment type="caution">
    <text evidence="6">The sequence shown here is derived from an EMBL/GenBank/DDBJ whole genome shotgun (WGS) entry which is preliminary data.</text>
</comment>
<dbReference type="OrthoDB" id="5189995at2"/>
<comment type="subcellular location">
    <subcellularLocation>
        <location evidence="5">Cell membrane</location>
        <topology evidence="5">Multi-pass membrane protein</topology>
    </subcellularLocation>
    <subcellularLocation>
        <location evidence="1">Membrane</location>
        <topology evidence="1">Multi-pass membrane protein</topology>
    </subcellularLocation>
</comment>
<keyword evidence="4 5" id="KW-0472">Membrane</keyword>
<feature type="transmembrane region" description="Helical" evidence="5">
    <location>
        <begin position="151"/>
        <end position="181"/>
    </location>
</feature>
<dbReference type="PANTHER" id="PTHR43701">
    <property type="entry name" value="MEMBRANE TRANSPORTER PROTEIN MJ0441-RELATED"/>
    <property type="match status" value="1"/>
</dbReference>
<dbReference type="InterPro" id="IPR002781">
    <property type="entry name" value="TM_pro_TauE-like"/>
</dbReference>
<evidence type="ECO:0000313" key="7">
    <source>
        <dbReference type="Proteomes" id="UP000019760"/>
    </source>
</evidence>
<name>A0A023D608_ACIMT</name>
<dbReference type="AlphaFoldDB" id="A0A023D608"/>
<comment type="similarity">
    <text evidence="5">Belongs to the 4-toluene sulfonate uptake permease (TSUP) (TC 2.A.102) family.</text>
</comment>
<feature type="transmembrane region" description="Helical" evidence="5">
    <location>
        <begin position="78"/>
        <end position="97"/>
    </location>
</feature>
<dbReference type="Proteomes" id="UP000019760">
    <property type="component" value="Unassembled WGS sequence"/>
</dbReference>